<reference evidence="3" key="1">
    <citation type="submission" date="2022-06" db="EMBL/GenBank/DDBJ databases">
        <title>Complete genome sequence and characterization of Cupriavidus gilardii QJ1 isolated from contaminating cells.</title>
        <authorList>
            <person name="Qi J."/>
        </authorList>
    </citation>
    <scope>NUCLEOTIDE SEQUENCE</scope>
    <source>
        <strain evidence="3">QJ1</strain>
    </source>
</reference>
<dbReference type="InterPro" id="IPR006015">
    <property type="entry name" value="Universal_stress_UspA"/>
</dbReference>
<dbReference type="PANTHER" id="PTHR46268">
    <property type="entry name" value="STRESS RESPONSE PROTEIN NHAX"/>
    <property type="match status" value="1"/>
</dbReference>
<sequence>MEFQTILVELDDDAACTDRIRVAGDLARRYSSHVLGLTPTGFRLEPFRSVGEEARRYAEAAQQTLRRRAQLASEQFTRVLTEAAPGVPHSHRLVEEEAGWALATTGRAADIVVVRQPLWPPSTPPLASEPVEYALLNAGRPLLVVPEGVRSCPAIHVMIAWDGGREAARAVADAMPFLRRADRVTAVAMTTPERQEEGAPLEDLLAYLRRHGVDASGINEPDTPQPGPALLAVATALGADLIVAGGYGHSRMRELMMGGATRSLIRASRVLVLLSH</sequence>
<evidence type="ECO:0000313" key="3">
    <source>
        <dbReference type="EMBL" id="USE78606.1"/>
    </source>
</evidence>
<comment type="similarity">
    <text evidence="1">Belongs to the universal stress protein A family.</text>
</comment>
<keyword evidence="4" id="KW-1185">Reference proteome</keyword>
<dbReference type="InterPro" id="IPR006016">
    <property type="entry name" value="UspA"/>
</dbReference>
<dbReference type="PRINTS" id="PR01438">
    <property type="entry name" value="UNVRSLSTRESS"/>
</dbReference>
<gene>
    <name evidence="3" type="ORF">NDR89_18265</name>
</gene>
<organism evidence="3 4">
    <name type="scientific">Cupriavidus gilardii</name>
    <dbReference type="NCBI Taxonomy" id="82541"/>
    <lineage>
        <taxon>Bacteria</taxon>
        <taxon>Pseudomonadati</taxon>
        <taxon>Pseudomonadota</taxon>
        <taxon>Betaproteobacteria</taxon>
        <taxon>Burkholderiales</taxon>
        <taxon>Burkholderiaceae</taxon>
        <taxon>Cupriavidus</taxon>
    </lineage>
</organism>
<evidence type="ECO:0000256" key="1">
    <source>
        <dbReference type="ARBA" id="ARBA00008791"/>
    </source>
</evidence>
<evidence type="ECO:0000259" key="2">
    <source>
        <dbReference type="Pfam" id="PF00582"/>
    </source>
</evidence>
<feature type="domain" description="UspA" evidence="2">
    <location>
        <begin position="193"/>
        <end position="274"/>
    </location>
</feature>
<evidence type="ECO:0000313" key="4">
    <source>
        <dbReference type="Proteomes" id="UP001056648"/>
    </source>
</evidence>
<dbReference type="Proteomes" id="UP001056648">
    <property type="component" value="Chromosome 2"/>
</dbReference>
<protein>
    <submittedName>
        <fullName evidence="3">Universal stress protein</fullName>
    </submittedName>
</protein>
<dbReference type="Gene3D" id="3.40.50.12370">
    <property type="match status" value="1"/>
</dbReference>
<name>A0ABY4VS57_9BURK</name>
<dbReference type="CDD" id="cd00293">
    <property type="entry name" value="USP-like"/>
    <property type="match status" value="1"/>
</dbReference>
<dbReference type="SUPFAM" id="SSF52402">
    <property type="entry name" value="Adenine nucleotide alpha hydrolases-like"/>
    <property type="match status" value="2"/>
</dbReference>
<dbReference type="RefSeq" id="WP_252252479.1">
    <property type="nucleotide sequence ID" value="NZ_CP098736.1"/>
</dbReference>
<dbReference type="PANTHER" id="PTHR46268:SF15">
    <property type="entry name" value="UNIVERSAL STRESS PROTEIN HP_0031"/>
    <property type="match status" value="1"/>
</dbReference>
<proteinExistence type="inferred from homology"/>
<dbReference type="EMBL" id="CP098736">
    <property type="protein sequence ID" value="USE78606.1"/>
    <property type="molecule type" value="Genomic_DNA"/>
</dbReference>
<dbReference type="Pfam" id="PF00582">
    <property type="entry name" value="Usp"/>
    <property type="match status" value="1"/>
</dbReference>
<accession>A0ABY4VS57</accession>